<dbReference type="EMBL" id="CP030041">
    <property type="protein sequence ID" value="AWW30477.1"/>
    <property type="molecule type" value="Genomic_DNA"/>
</dbReference>
<evidence type="ECO:0000313" key="1">
    <source>
        <dbReference type="EMBL" id="AWW30477.1"/>
    </source>
</evidence>
<accession>A0A2Z4IID5</accession>
<evidence type="ECO:0008006" key="3">
    <source>
        <dbReference type="Google" id="ProtNLM"/>
    </source>
</evidence>
<organism evidence="1 2">
    <name type="scientific">Echinicola strongylocentroti</name>
    <dbReference type="NCBI Taxonomy" id="1795355"/>
    <lineage>
        <taxon>Bacteria</taxon>
        <taxon>Pseudomonadati</taxon>
        <taxon>Bacteroidota</taxon>
        <taxon>Cytophagia</taxon>
        <taxon>Cytophagales</taxon>
        <taxon>Cyclobacteriaceae</taxon>
        <taxon>Echinicola</taxon>
    </lineage>
</organism>
<dbReference type="OrthoDB" id="1443240at2"/>
<proteinExistence type="predicted"/>
<dbReference type="Proteomes" id="UP000248688">
    <property type="component" value="Chromosome"/>
</dbReference>
<keyword evidence="2" id="KW-1185">Reference proteome</keyword>
<dbReference type="KEGG" id="est:DN752_10270"/>
<gene>
    <name evidence="1" type="ORF">DN752_10270</name>
</gene>
<sequence>MHRTAIAQQYTFVPDNPGCNGQWNNGNCWDITIIEPSCASPNTTPPGASTCQTEIIINDDLSRPNSLNFPGNTDIYINNGASLTFGNNVTINDDKTMNVIFEEPLSTININGTLTVNDQAIFSLTGDTDRLPSDPITNFANIGDVEIDGIGMIAIDANAGMDIEGSLEIHNPSNNPAVFGLIDVDGFFSTTSITVRGNSHLVFEVAENSTVYASEPEGTLEMNGNSSMTFIGDYNEPGGDEDGESIVEVGGNIDTNGSGALITADDATIYTCYEFPTGISTEELHEGQFFEEECSIVPVIWLDFYAEFDPITGYTKLDWSTAKEWESSHFEIERMHAPSDSFQTVGQLPAKGWADQPSSYTYYDKVGSFPTNRLYYRIRQVDFDETHTFTKVISLTVPITSKNEWTAYPNPSTGQLFLLRPKHLAASSHEISVRLYSPTTSNEIAHLKLPSQQIIPIHSLLSNAPRGLLILEIIWEDKIEHIKILHQ</sequence>
<evidence type="ECO:0000313" key="2">
    <source>
        <dbReference type="Proteomes" id="UP000248688"/>
    </source>
</evidence>
<protein>
    <recommendedName>
        <fullName evidence="3">G8 domain-containing protein</fullName>
    </recommendedName>
</protein>
<dbReference type="AlphaFoldDB" id="A0A2Z4IID5"/>
<name>A0A2Z4IID5_9BACT</name>
<reference evidence="1 2" key="1">
    <citation type="submission" date="2018-06" db="EMBL/GenBank/DDBJ databases">
        <title>Echinicola strongylocentroti sp. nov., isolated from a sea urchin Strongylocentrotus intermedius.</title>
        <authorList>
            <person name="Bae S.S."/>
        </authorList>
    </citation>
    <scope>NUCLEOTIDE SEQUENCE [LARGE SCALE GENOMIC DNA]</scope>
    <source>
        <strain evidence="1 2">MEBiC08714</strain>
    </source>
</reference>